<protein>
    <submittedName>
        <fullName evidence="1">Uncharacterized protein</fullName>
    </submittedName>
</protein>
<evidence type="ECO:0000313" key="1">
    <source>
        <dbReference type="EMBL" id="MBE9024882.1"/>
    </source>
</evidence>
<dbReference type="EMBL" id="JADEXS010000330">
    <property type="protein sequence ID" value="MBE9024882.1"/>
    <property type="molecule type" value="Genomic_DNA"/>
</dbReference>
<keyword evidence="2" id="KW-1185">Reference proteome</keyword>
<proteinExistence type="predicted"/>
<dbReference type="AlphaFoldDB" id="A0A8J6ZQ90"/>
<gene>
    <name evidence="1" type="ORF">IQ276_21365</name>
</gene>
<name>A0A8J6ZQ90_DESMC</name>
<dbReference type="SUPFAM" id="SSF55729">
    <property type="entry name" value="Acyl-CoA N-acyltransferases (Nat)"/>
    <property type="match status" value="1"/>
</dbReference>
<evidence type="ECO:0000313" key="2">
    <source>
        <dbReference type="Proteomes" id="UP000622533"/>
    </source>
</evidence>
<comment type="caution">
    <text evidence="1">The sequence shown here is derived from an EMBL/GenBank/DDBJ whole genome shotgun (WGS) entry which is preliminary data.</text>
</comment>
<sequence>MTEEEFASWRCKEGANVIFHRGCYWEERHFGFYQPIHLLARLQVQQVSPPMQLCWGFQASLCENDAVNANGSIPIHLLSNLQDYDLYSVNKNSRQNIRKNRHLFNIVELTGTQLLQEQGYDVFLSATTRTRSKPLLSREKYMVNLVDYVVPKRRLILAGLSGAKLCGYITGYAINGTAYGEDLYITTEASKNNMNRILLFEFVQVCRRSDGIYEFAIGQHWREKPGIVEFKEGMGFPITYIPTKVQINPIVEQFIRWKYPHKYYRLTGHD</sequence>
<accession>A0A8J6ZQ90</accession>
<organism evidence="1 2">
    <name type="scientific">Desmonostoc muscorum LEGE 12446</name>
    <dbReference type="NCBI Taxonomy" id="1828758"/>
    <lineage>
        <taxon>Bacteria</taxon>
        <taxon>Bacillati</taxon>
        <taxon>Cyanobacteriota</taxon>
        <taxon>Cyanophyceae</taxon>
        <taxon>Nostocales</taxon>
        <taxon>Nostocaceae</taxon>
        <taxon>Desmonostoc</taxon>
    </lineage>
</organism>
<reference evidence="1" key="1">
    <citation type="submission" date="2020-10" db="EMBL/GenBank/DDBJ databases">
        <authorList>
            <person name="Castelo-Branco R."/>
            <person name="Eusebio N."/>
            <person name="Adriana R."/>
            <person name="Vieira A."/>
            <person name="Brugerolle De Fraissinette N."/>
            <person name="Rezende De Castro R."/>
            <person name="Schneider M.P."/>
            <person name="Vasconcelos V."/>
            <person name="Leao P.N."/>
        </authorList>
    </citation>
    <scope>NUCLEOTIDE SEQUENCE</scope>
    <source>
        <strain evidence="1">LEGE 12446</strain>
    </source>
</reference>
<dbReference type="InterPro" id="IPR016181">
    <property type="entry name" value="Acyl_CoA_acyltransferase"/>
</dbReference>
<dbReference type="Proteomes" id="UP000622533">
    <property type="component" value="Unassembled WGS sequence"/>
</dbReference>